<evidence type="ECO:0000313" key="3">
    <source>
        <dbReference type="Proteomes" id="UP001221757"/>
    </source>
</evidence>
<evidence type="ECO:0000313" key="2">
    <source>
        <dbReference type="EMBL" id="KAJ7706811.1"/>
    </source>
</evidence>
<reference evidence="2" key="1">
    <citation type="submission" date="2023-03" db="EMBL/GenBank/DDBJ databases">
        <title>Massive genome expansion in bonnet fungi (Mycena s.s.) driven by repeated elements and novel gene families across ecological guilds.</title>
        <authorList>
            <consortium name="Lawrence Berkeley National Laboratory"/>
            <person name="Harder C.B."/>
            <person name="Miyauchi S."/>
            <person name="Viragh M."/>
            <person name="Kuo A."/>
            <person name="Thoen E."/>
            <person name="Andreopoulos B."/>
            <person name="Lu D."/>
            <person name="Skrede I."/>
            <person name="Drula E."/>
            <person name="Henrissat B."/>
            <person name="Morin E."/>
            <person name="Kohler A."/>
            <person name="Barry K."/>
            <person name="LaButti K."/>
            <person name="Morin E."/>
            <person name="Salamov A."/>
            <person name="Lipzen A."/>
            <person name="Mereny Z."/>
            <person name="Hegedus B."/>
            <person name="Baldrian P."/>
            <person name="Stursova M."/>
            <person name="Weitz H."/>
            <person name="Taylor A."/>
            <person name="Grigoriev I.V."/>
            <person name="Nagy L.G."/>
            <person name="Martin F."/>
            <person name="Kauserud H."/>
        </authorList>
    </citation>
    <scope>NUCLEOTIDE SEQUENCE</scope>
    <source>
        <strain evidence="2">CBHHK067</strain>
    </source>
</reference>
<feature type="chain" id="PRO_5042229778" description="Secreted protein" evidence="1">
    <location>
        <begin position="16"/>
        <end position="181"/>
    </location>
</feature>
<dbReference type="AlphaFoldDB" id="A0AAD7GWN4"/>
<dbReference type="Proteomes" id="UP001221757">
    <property type="component" value="Unassembled WGS sequence"/>
</dbReference>
<name>A0AAD7GWN4_MYCRO</name>
<organism evidence="2 3">
    <name type="scientific">Mycena rosella</name>
    <name type="common">Pink bonnet</name>
    <name type="synonym">Agaricus rosellus</name>
    <dbReference type="NCBI Taxonomy" id="1033263"/>
    <lineage>
        <taxon>Eukaryota</taxon>
        <taxon>Fungi</taxon>
        <taxon>Dikarya</taxon>
        <taxon>Basidiomycota</taxon>
        <taxon>Agaricomycotina</taxon>
        <taxon>Agaricomycetes</taxon>
        <taxon>Agaricomycetidae</taxon>
        <taxon>Agaricales</taxon>
        <taxon>Marasmiineae</taxon>
        <taxon>Mycenaceae</taxon>
        <taxon>Mycena</taxon>
    </lineage>
</organism>
<keyword evidence="3" id="KW-1185">Reference proteome</keyword>
<dbReference type="EMBL" id="JARKIE010000006">
    <property type="protein sequence ID" value="KAJ7706811.1"/>
    <property type="molecule type" value="Genomic_DNA"/>
</dbReference>
<keyword evidence="1" id="KW-0732">Signal</keyword>
<evidence type="ECO:0008006" key="4">
    <source>
        <dbReference type="Google" id="ProtNLM"/>
    </source>
</evidence>
<proteinExistence type="predicted"/>
<protein>
    <recommendedName>
        <fullName evidence="4">Secreted protein</fullName>
    </recommendedName>
</protein>
<gene>
    <name evidence="2" type="ORF">B0H17DRAFT_1192376</name>
</gene>
<sequence>MHFLSTLLLCDRVEGASTVVRVIVPALREALDAQLAGSNLRSCSNVPRLPRYLLVHELAVDAVESPWYDHTAVALPSLARFLVALAPMLTACLARAAHVLGATYLGMLHIGHVTMHTAAPCRGRRRLSGLPPRVRTLTTPLRPLDDAAHIGLPDHPPSTFTLAPCPMSSLAISVWPRNDAT</sequence>
<accession>A0AAD7GWN4</accession>
<comment type="caution">
    <text evidence="2">The sequence shown here is derived from an EMBL/GenBank/DDBJ whole genome shotgun (WGS) entry which is preliminary data.</text>
</comment>
<evidence type="ECO:0000256" key="1">
    <source>
        <dbReference type="SAM" id="SignalP"/>
    </source>
</evidence>
<feature type="signal peptide" evidence="1">
    <location>
        <begin position="1"/>
        <end position="15"/>
    </location>
</feature>